<evidence type="ECO:0000313" key="13">
    <source>
        <dbReference type="Proteomes" id="UP000005222"/>
    </source>
</evidence>
<dbReference type="PROSITE" id="PS50011">
    <property type="entry name" value="PROTEIN_KINASE_DOM"/>
    <property type="match status" value="1"/>
</dbReference>
<dbReference type="GO" id="GO:0005524">
    <property type="term" value="F:ATP binding"/>
    <property type="evidence" value="ECO:0007669"/>
    <property type="project" value="InterPro"/>
</dbReference>
<dbReference type="InterPro" id="IPR015943">
    <property type="entry name" value="WD40/YVTN_repeat-like_dom_sf"/>
</dbReference>
<dbReference type="HOGENOM" id="CLU_001696_0_1_1"/>
<dbReference type="GO" id="GO:0034272">
    <property type="term" value="C:phosphatidylinositol 3-kinase complex, class III, type II"/>
    <property type="evidence" value="ECO:0007669"/>
    <property type="project" value="TreeGrafter"/>
</dbReference>
<dbReference type="eggNOG" id="KOG1240">
    <property type="taxonomic scope" value="Eukaryota"/>
</dbReference>
<feature type="repeat" description="HEAT" evidence="9">
    <location>
        <begin position="649"/>
        <end position="687"/>
    </location>
</feature>
<dbReference type="GO" id="GO:0071561">
    <property type="term" value="C:nucleus-vacuole junction"/>
    <property type="evidence" value="ECO:0007669"/>
    <property type="project" value="TreeGrafter"/>
</dbReference>
<dbReference type="Gene3D" id="2.130.10.10">
    <property type="entry name" value="YVTN repeat-like/Quinoprotein amine dehydrogenase"/>
    <property type="match status" value="1"/>
</dbReference>
<evidence type="ECO:0000256" key="6">
    <source>
        <dbReference type="ARBA" id="ARBA00022741"/>
    </source>
</evidence>
<name>G8YCC0_PICSO</name>
<dbReference type="GO" id="GO:0045324">
    <property type="term" value="P:late endosome to vacuole transport"/>
    <property type="evidence" value="ECO:0007669"/>
    <property type="project" value="InterPro"/>
</dbReference>
<evidence type="ECO:0000256" key="10">
    <source>
        <dbReference type="PROSITE-ProRule" id="PRU00221"/>
    </source>
</evidence>
<dbReference type="SMART" id="SM00220">
    <property type="entry name" value="S_TKc"/>
    <property type="match status" value="1"/>
</dbReference>
<keyword evidence="8" id="KW-0067">ATP-binding</keyword>
<protein>
    <recommendedName>
        <fullName evidence="1">non-specific serine/threonine protein kinase</fullName>
        <ecNumber evidence="1">2.7.11.1</ecNumber>
    </recommendedName>
</protein>
<dbReference type="InterPro" id="IPR055231">
    <property type="entry name" value="2AA_helical"/>
</dbReference>
<dbReference type="GO" id="GO:0034271">
    <property type="term" value="C:phosphatidylinositol 3-kinase complex, class III, type I"/>
    <property type="evidence" value="ECO:0007669"/>
    <property type="project" value="TreeGrafter"/>
</dbReference>
<keyword evidence="7" id="KW-0418">Kinase</keyword>
<accession>G8YCC0</accession>
<dbReference type="Gene3D" id="1.10.510.10">
    <property type="entry name" value="Transferase(Phosphotransferase) domain 1"/>
    <property type="match status" value="1"/>
</dbReference>
<evidence type="ECO:0000256" key="1">
    <source>
        <dbReference type="ARBA" id="ARBA00012513"/>
    </source>
</evidence>
<dbReference type="Pfam" id="PF22956">
    <property type="entry name" value="VPS15-like_hel"/>
    <property type="match status" value="1"/>
</dbReference>
<dbReference type="OMA" id="YNLLCSW"/>
<feature type="repeat" description="WD" evidence="10">
    <location>
        <begin position="1102"/>
        <end position="1129"/>
    </location>
</feature>
<dbReference type="EC" id="2.7.11.1" evidence="1"/>
<keyword evidence="13" id="KW-1185">Reference proteome</keyword>
<evidence type="ECO:0000313" key="12">
    <source>
        <dbReference type="EMBL" id="CCE82601.1"/>
    </source>
</evidence>
<dbReference type="SUPFAM" id="SSF50978">
    <property type="entry name" value="WD40 repeat-like"/>
    <property type="match status" value="1"/>
</dbReference>
<organism evidence="12 13">
    <name type="scientific">Pichia sorbitophila (strain ATCC MYA-4447 / BCRC 22081 / CBS 7064 / NBRC 10061 / NRRL Y-12695)</name>
    <name type="common">Hybrid yeast</name>
    <dbReference type="NCBI Taxonomy" id="559304"/>
    <lineage>
        <taxon>Eukaryota</taxon>
        <taxon>Fungi</taxon>
        <taxon>Dikarya</taxon>
        <taxon>Ascomycota</taxon>
        <taxon>Saccharomycotina</taxon>
        <taxon>Pichiomycetes</taxon>
        <taxon>Debaryomycetaceae</taxon>
        <taxon>Millerozyma</taxon>
    </lineage>
</organism>
<proteinExistence type="predicted"/>
<dbReference type="PANTHER" id="PTHR17583:SF0">
    <property type="entry name" value="PHOSPHOINOSITIDE 3-KINASE REGULATORY SUBUNIT 4"/>
    <property type="match status" value="1"/>
</dbReference>
<dbReference type="PROSITE" id="PS50082">
    <property type="entry name" value="WD_REPEATS_2"/>
    <property type="match status" value="1"/>
</dbReference>
<dbReference type="InterPro" id="IPR011009">
    <property type="entry name" value="Kinase-like_dom_sf"/>
</dbReference>
<dbReference type="SUPFAM" id="SSF48371">
    <property type="entry name" value="ARM repeat"/>
    <property type="match status" value="1"/>
</dbReference>
<dbReference type="InterPro" id="IPR045162">
    <property type="entry name" value="Vps15-like"/>
</dbReference>
<dbReference type="InterPro" id="IPR021133">
    <property type="entry name" value="HEAT_type_2"/>
</dbReference>
<dbReference type="GO" id="GO:0005770">
    <property type="term" value="C:late endosome"/>
    <property type="evidence" value="ECO:0007669"/>
    <property type="project" value="TreeGrafter"/>
</dbReference>
<keyword evidence="2" id="KW-0723">Serine/threonine-protein kinase</keyword>
<keyword evidence="5" id="KW-0677">Repeat</keyword>
<dbReference type="STRING" id="559304.G8YCC0"/>
<dbReference type="PROSITE" id="PS50077">
    <property type="entry name" value="HEAT_REPEAT"/>
    <property type="match status" value="1"/>
</dbReference>
<dbReference type="InterPro" id="IPR000719">
    <property type="entry name" value="Prot_kinase_dom"/>
</dbReference>
<dbReference type="GO" id="GO:0016236">
    <property type="term" value="P:macroautophagy"/>
    <property type="evidence" value="ECO:0007669"/>
    <property type="project" value="InterPro"/>
</dbReference>
<dbReference type="GO" id="GO:0004674">
    <property type="term" value="F:protein serine/threonine kinase activity"/>
    <property type="evidence" value="ECO:0007669"/>
    <property type="project" value="UniProtKB-KW"/>
</dbReference>
<evidence type="ECO:0000256" key="4">
    <source>
        <dbReference type="ARBA" id="ARBA00022679"/>
    </source>
</evidence>
<dbReference type="Gene3D" id="1.25.10.10">
    <property type="entry name" value="Leucine-rich Repeat Variant"/>
    <property type="match status" value="1"/>
</dbReference>
<dbReference type="Proteomes" id="UP000005222">
    <property type="component" value="Chromosome J"/>
</dbReference>
<evidence type="ECO:0000256" key="9">
    <source>
        <dbReference type="PROSITE-ProRule" id="PRU00103"/>
    </source>
</evidence>
<keyword evidence="6" id="KW-0547">Nucleotide-binding</keyword>
<dbReference type="InterPro" id="IPR036322">
    <property type="entry name" value="WD40_repeat_dom_sf"/>
</dbReference>
<evidence type="ECO:0000256" key="5">
    <source>
        <dbReference type="ARBA" id="ARBA00022737"/>
    </source>
</evidence>
<evidence type="ECO:0000259" key="11">
    <source>
        <dbReference type="PROSITE" id="PS50011"/>
    </source>
</evidence>
<dbReference type="Pfam" id="PF00069">
    <property type="entry name" value="Pkinase"/>
    <property type="match status" value="1"/>
</dbReference>
<evidence type="ECO:0000256" key="2">
    <source>
        <dbReference type="ARBA" id="ARBA00022527"/>
    </source>
</evidence>
<dbReference type="OrthoDB" id="242910at2759"/>
<dbReference type="InterPro" id="IPR011989">
    <property type="entry name" value="ARM-like"/>
</dbReference>
<dbReference type="GO" id="GO:0006623">
    <property type="term" value="P:protein targeting to vacuole"/>
    <property type="evidence" value="ECO:0007669"/>
    <property type="project" value="TreeGrafter"/>
</dbReference>
<dbReference type="PANTHER" id="PTHR17583">
    <property type="entry name" value="PHOSPHOINOSITIDE 3-KINASE REGULATORY SUBUNIT 4"/>
    <property type="match status" value="1"/>
</dbReference>
<gene>
    <name evidence="12" type="primary">Piso0_002333</name>
    <name evidence="12" type="ORF">GNLVRS01_PISO0J09755g</name>
</gene>
<dbReference type="FunCoup" id="G8YCC0">
    <property type="interactions" value="1426"/>
</dbReference>
<dbReference type="SMART" id="SM00320">
    <property type="entry name" value="WD40"/>
    <property type="match status" value="5"/>
</dbReference>
<dbReference type="InterPro" id="IPR001680">
    <property type="entry name" value="WD40_rpt"/>
</dbReference>
<dbReference type="EMBL" id="FO082050">
    <property type="protein sequence ID" value="CCE82601.1"/>
    <property type="molecule type" value="Genomic_DNA"/>
</dbReference>
<dbReference type="InParanoid" id="G8YCC0"/>
<sequence>MGARLSLLAPSAPTIAISSYIDILKDIHYVELVSNSRFLKTIKAIDAATGNIIIVKILIKPSDSTGNYTLKLGGIIEQLSKESSLLAQFNNVLPWCKIIETDRAGYLIRQWIRTNLYDRLSLKPFLEPIEKLFFVFQVLKIVENLHEKLSLYHGELKLENFLVTSWNWLMLTDLSEHIKPLYLPEDNPNQYSFYFDNSGRRLCYIAPERFYDSKGNTKFFTPKQEAEAKKNTEFTRRIDLFSMGCVIVELFSDGEPTFTLSQLFKYMKGEFTPDLSLISNHDIKEIVKDLISLDPSKRPLASTILKDYKEKCFPVFFYDFLYEFMSDLNDIDIIPSDENVTLSDLKLQRIYESFGSISKALHIEYNYDDTLNIPNELSVMKIKLKGMEREYLIKASHQIPTFGESHESPVIILNLIFSLMRSLKVPTSKIKACELILALSERINDDCKLDRSLPYLCQLIDEYIESCSSLQSTFDVNFSSIDSDGPVSSAKVVSIALRSIATLLSTCSSISPINSSIFTEYLLPKLQSLMGLNAAEEEKRLIKITIASILPSLAISSKRFWLMAKTFKSDVLKNYSTRYSSLSFYDRGDRENADLYNGLVVSKEQLASDFKVISSAVLTDPDSNVKMALVNNISELSWFFGVDMTNSFILPHLITYLNDPSYELRLAFLNSVLNIGHFIGPLSFEQYLLPLLIQALMDAEQLVIIKVLQIFYSFVEGRLINPKIEFNSLAIYKELLENSICFIVHPNEWVRQSVVNLMLAISNNLSYADRYCFMYPIIKSYLLHDISQLTWETLYPCLVQPLSKNSFDLAVSWCTNSTSRSLFWSKADFRSQFNKSPAIDKNLGKSVYITNVKDVLTISEGQKYSLSPEDRSWYLKLKSVGLEEKDFWKVAVLRDYIFSLSKHHSTSSQKNLTLNTIELATKPRNIFYELAYKTESISMDLKANSSNTESFQVDLDKVNKKNGSHKSLILPSIRKANVSLQTSQTNVFGELDHSHEYHIDGYKPGHGSNNFSENNATHKVFSINEQKITTVETRHNYAGNNPFIINYLANVNFEPTTDDFSEFGRPIESKLSMNSNFDSDSFKPSGFYIAGVDLNGDLQRIDSITSLAVSPNGEFFVTGSESGVLSAWDGTRLEKQVPIKNPCLSLSMHSPISVIHFIPGRNVFCVATRNGQLKLYKVKITRGKNKQVSKLSKLELIRSYNLNTFEDGYVTGVEFCITQSKSWLAASTSNSSIILFDILKMKIDFSINNPVTLGIINTFIVYPNEYWLLLGTSEGILCLWDLRFKLMVRILKVRSNDEQSKLSIKRLLMLPNDILKSHDSSRYFAMICDGKNPDITVWEIPNFECREIYSTHQGNPVIKLYTLEKVTSSNLDLLTEATENLKLDLFHSENDRGMVNFLYIECNGKNYFVAPTWDKRLILWDISRITDSFSLGDSDSTFNTTKLSSKLNFNYEKTSTSKSENTYANFREGGCYPEVILDLDFLKGNTPMFIAVDRRGTIRLYS</sequence>
<feature type="domain" description="Protein kinase" evidence="11">
    <location>
        <begin position="27"/>
        <end position="321"/>
    </location>
</feature>
<dbReference type="InterPro" id="IPR016024">
    <property type="entry name" value="ARM-type_fold"/>
</dbReference>
<evidence type="ECO:0000256" key="8">
    <source>
        <dbReference type="ARBA" id="ARBA00022840"/>
    </source>
</evidence>
<evidence type="ECO:0000256" key="3">
    <source>
        <dbReference type="ARBA" id="ARBA00022574"/>
    </source>
</evidence>
<dbReference type="SUPFAM" id="SSF56112">
    <property type="entry name" value="Protein kinase-like (PK-like)"/>
    <property type="match status" value="1"/>
</dbReference>
<keyword evidence="3 10" id="KW-0853">WD repeat</keyword>
<reference evidence="12 13" key="1">
    <citation type="journal article" date="2012" name="G3 (Bethesda)">
        <title>Pichia sorbitophila, an interspecies yeast hybrid reveals early steps of genome resolution following polyploidization.</title>
        <authorList>
            <person name="Leh Louis V."/>
            <person name="Despons L."/>
            <person name="Friedrich A."/>
            <person name="Martin T."/>
            <person name="Durrens P."/>
            <person name="Casaregola S."/>
            <person name="Neuveglise C."/>
            <person name="Fairhead C."/>
            <person name="Marck C."/>
            <person name="Cruz J.A."/>
            <person name="Straub M.L."/>
            <person name="Kugler V."/>
            <person name="Sacerdot C."/>
            <person name="Uzunov Z."/>
            <person name="Thierry A."/>
            <person name="Weiss S."/>
            <person name="Bleykasten C."/>
            <person name="De Montigny J."/>
            <person name="Jacques N."/>
            <person name="Jung P."/>
            <person name="Lemaire M."/>
            <person name="Mallet S."/>
            <person name="Morel G."/>
            <person name="Richard G.F."/>
            <person name="Sarkar A."/>
            <person name="Savel G."/>
            <person name="Schacherer J."/>
            <person name="Seret M.L."/>
            <person name="Talla E."/>
            <person name="Samson G."/>
            <person name="Jubin C."/>
            <person name="Poulain J."/>
            <person name="Vacherie B."/>
            <person name="Barbe V."/>
            <person name="Pelletier E."/>
            <person name="Sherman D.J."/>
            <person name="Westhof E."/>
            <person name="Weissenbach J."/>
            <person name="Baret P.V."/>
            <person name="Wincker P."/>
            <person name="Gaillardin C."/>
            <person name="Dujon B."/>
            <person name="Souciet J.L."/>
        </authorList>
    </citation>
    <scope>NUCLEOTIDE SEQUENCE [LARGE SCALE GENOMIC DNA]</scope>
    <source>
        <strain evidence="13">ATCC MYA-4447 / BCRC 22081 / CBS 7064 / NBRC 10061 / NRRL Y-12695</strain>
    </source>
</reference>
<keyword evidence="4" id="KW-0808">Transferase</keyword>
<dbReference type="Pfam" id="PF00400">
    <property type="entry name" value="WD40"/>
    <property type="match status" value="1"/>
</dbReference>
<evidence type="ECO:0000256" key="7">
    <source>
        <dbReference type="ARBA" id="ARBA00022777"/>
    </source>
</evidence>